<dbReference type="EMBL" id="KU963245">
    <property type="protein sequence ID" value="AMS02333.1"/>
    <property type="molecule type" value="Genomic_DNA"/>
</dbReference>
<dbReference type="GeneID" id="29124643"/>
<dbReference type="Proteomes" id="UP000201248">
    <property type="component" value="Segment"/>
</dbReference>
<dbReference type="InterPro" id="IPR034768">
    <property type="entry name" value="4FE4S_WBL"/>
</dbReference>
<accession>A0A142K8A0</accession>
<proteinExistence type="predicted"/>
<gene>
    <name evidence="2" type="primary">41</name>
    <name evidence="2" type="ORF">SEA_HOTOROBO_41</name>
</gene>
<sequence length="33" mass="3646">MSCPVKLECLDYRERTGSTDGIWGGITTKRGSK</sequence>
<name>A0A142K8A0_9CAUD</name>
<dbReference type="KEGG" id="vg:29124643"/>
<protein>
    <recommendedName>
        <fullName evidence="1">4Fe-4S Wbl-type domain-containing protein</fullName>
    </recommendedName>
</protein>
<feature type="domain" description="4Fe-4S Wbl-type" evidence="1">
    <location>
        <begin position="1"/>
        <end position="33"/>
    </location>
</feature>
<dbReference type="Pfam" id="PF02467">
    <property type="entry name" value="Whib"/>
    <property type="match status" value="1"/>
</dbReference>
<reference evidence="3" key="1">
    <citation type="submission" date="2016-06" db="EMBL/GenBank/DDBJ databases">
        <authorList>
            <person name="Kjaerup R.B."/>
            <person name="Dalgaard T.S."/>
            <person name="Juul-Madsen H.R."/>
        </authorList>
    </citation>
    <scope>NUCLEOTIDE SEQUENCE [LARGE SCALE GENOMIC DNA]</scope>
</reference>
<evidence type="ECO:0000313" key="2">
    <source>
        <dbReference type="EMBL" id="AMS02333.1"/>
    </source>
</evidence>
<evidence type="ECO:0000313" key="3">
    <source>
        <dbReference type="Proteomes" id="UP000201248"/>
    </source>
</evidence>
<organism evidence="2 3">
    <name type="scientific">Gordonia phage Hotorobo</name>
    <dbReference type="NCBI Taxonomy" id="1821554"/>
    <lineage>
        <taxon>Viruses</taxon>
        <taxon>Duplodnaviria</taxon>
        <taxon>Heunggongvirae</taxon>
        <taxon>Uroviricota</taxon>
        <taxon>Caudoviricetes</taxon>
        <taxon>Montyvirus</taxon>
        <taxon>Montyvirus monty</taxon>
    </lineage>
</organism>
<dbReference type="RefSeq" id="YP_009300991.1">
    <property type="nucleotide sequence ID" value="NC_031229.1"/>
</dbReference>
<dbReference type="PROSITE" id="PS51674">
    <property type="entry name" value="4FE4S_WBL"/>
    <property type="match status" value="1"/>
</dbReference>
<evidence type="ECO:0000259" key="1">
    <source>
        <dbReference type="PROSITE" id="PS51674"/>
    </source>
</evidence>